<dbReference type="InParanoid" id="A0A0C3GYB0"/>
<name>A0A0C3GYB0_OIDMZ</name>
<proteinExistence type="predicted"/>
<dbReference type="OrthoDB" id="5392263at2759"/>
<reference evidence="5" key="2">
    <citation type="submission" date="2015-01" db="EMBL/GenBank/DDBJ databases">
        <title>Evolutionary Origins and Diversification of the Mycorrhizal Mutualists.</title>
        <authorList>
            <consortium name="DOE Joint Genome Institute"/>
            <consortium name="Mycorrhizal Genomics Consortium"/>
            <person name="Kohler A."/>
            <person name="Kuo A."/>
            <person name="Nagy L.G."/>
            <person name="Floudas D."/>
            <person name="Copeland A."/>
            <person name="Barry K.W."/>
            <person name="Cichocki N."/>
            <person name="Veneault-Fourrey C."/>
            <person name="LaButti K."/>
            <person name="Lindquist E.A."/>
            <person name="Lipzen A."/>
            <person name="Lundell T."/>
            <person name="Morin E."/>
            <person name="Murat C."/>
            <person name="Riley R."/>
            <person name="Ohm R."/>
            <person name="Sun H."/>
            <person name="Tunlid A."/>
            <person name="Henrissat B."/>
            <person name="Grigoriev I.V."/>
            <person name="Hibbett D.S."/>
            <person name="Martin F."/>
        </authorList>
    </citation>
    <scope>NUCLEOTIDE SEQUENCE [LARGE SCALE GENOMIC DNA]</scope>
    <source>
        <strain evidence="5">Zn</strain>
    </source>
</reference>
<feature type="transmembrane region" description="Helical" evidence="2">
    <location>
        <begin position="683"/>
        <end position="709"/>
    </location>
</feature>
<organism evidence="4 5">
    <name type="scientific">Oidiodendron maius (strain Zn)</name>
    <dbReference type="NCBI Taxonomy" id="913774"/>
    <lineage>
        <taxon>Eukaryota</taxon>
        <taxon>Fungi</taxon>
        <taxon>Dikarya</taxon>
        <taxon>Ascomycota</taxon>
        <taxon>Pezizomycotina</taxon>
        <taxon>Leotiomycetes</taxon>
        <taxon>Leotiomycetes incertae sedis</taxon>
        <taxon>Myxotrichaceae</taxon>
        <taxon>Oidiodendron</taxon>
    </lineage>
</organism>
<feature type="transmembrane region" description="Helical" evidence="2">
    <location>
        <begin position="211"/>
        <end position="233"/>
    </location>
</feature>
<dbReference type="EMBL" id="KN832885">
    <property type="protein sequence ID" value="KIM96159.1"/>
    <property type="molecule type" value="Genomic_DNA"/>
</dbReference>
<feature type="transmembrane region" description="Helical" evidence="2">
    <location>
        <begin position="561"/>
        <end position="589"/>
    </location>
</feature>
<dbReference type="AlphaFoldDB" id="A0A0C3GYB0"/>
<feature type="transmembrane region" description="Helical" evidence="2">
    <location>
        <begin position="417"/>
        <end position="439"/>
    </location>
</feature>
<feature type="transmembrane region" description="Helical" evidence="2">
    <location>
        <begin position="595"/>
        <end position="615"/>
    </location>
</feature>
<feature type="chain" id="PRO_5002165121" evidence="3">
    <location>
        <begin position="29"/>
        <end position="750"/>
    </location>
</feature>
<reference evidence="4 5" key="1">
    <citation type="submission" date="2014-04" db="EMBL/GenBank/DDBJ databases">
        <authorList>
            <consortium name="DOE Joint Genome Institute"/>
            <person name="Kuo A."/>
            <person name="Martino E."/>
            <person name="Perotto S."/>
            <person name="Kohler A."/>
            <person name="Nagy L.G."/>
            <person name="Floudas D."/>
            <person name="Copeland A."/>
            <person name="Barry K.W."/>
            <person name="Cichocki N."/>
            <person name="Veneault-Fourrey C."/>
            <person name="LaButti K."/>
            <person name="Lindquist E.A."/>
            <person name="Lipzen A."/>
            <person name="Lundell T."/>
            <person name="Morin E."/>
            <person name="Murat C."/>
            <person name="Sun H."/>
            <person name="Tunlid A."/>
            <person name="Henrissat B."/>
            <person name="Grigoriev I.V."/>
            <person name="Hibbett D.S."/>
            <person name="Martin F."/>
            <person name="Nordberg H.P."/>
            <person name="Cantor M.N."/>
            <person name="Hua S.X."/>
        </authorList>
    </citation>
    <scope>NUCLEOTIDE SEQUENCE [LARGE SCALE GENOMIC DNA]</scope>
    <source>
        <strain evidence="4 5">Zn</strain>
    </source>
</reference>
<feature type="transmembrane region" description="Helical" evidence="2">
    <location>
        <begin position="151"/>
        <end position="169"/>
    </location>
</feature>
<feature type="transmembrane region" description="Helical" evidence="2">
    <location>
        <begin position="459"/>
        <end position="476"/>
    </location>
</feature>
<keyword evidence="2" id="KW-0472">Membrane</keyword>
<keyword evidence="5" id="KW-1185">Reference proteome</keyword>
<feature type="region of interest" description="Disordered" evidence="1">
    <location>
        <begin position="251"/>
        <end position="296"/>
    </location>
</feature>
<feature type="signal peptide" evidence="3">
    <location>
        <begin position="1"/>
        <end position="28"/>
    </location>
</feature>
<evidence type="ECO:0000256" key="2">
    <source>
        <dbReference type="SAM" id="Phobius"/>
    </source>
</evidence>
<evidence type="ECO:0000256" key="1">
    <source>
        <dbReference type="SAM" id="MobiDB-lite"/>
    </source>
</evidence>
<protein>
    <submittedName>
        <fullName evidence="4">Uncharacterized protein</fullName>
    </submittedName>
</protein>
<accession>A0A0C3GYB0</accession>
<dbReference type="HOGENOM" id="CLU_011353_0_0_1"/>
<keyword evidence="2" id="KW-0812">Transmembrane</keyword>
<feature type="transmembrane region" description="Helical" evidence="2">
    <location>
        <begin position="189"/>
        <end position="205"/>
    </location>
</feature>
<dbReference type="Proteomes" id="UP000054321">
    <property type="component" value="Unassembled WGS sequence"/>
</dbReference>
<keyword evidence="3" id="KW-0732">Signal</keyword>
<keyword evidence="2" id="KW-1133">Transmembrane helix</keyword>
<evidence type="ECO:0000313" key="4">
    <source>
        <dbReference type="EMBL" id="KIM96159.1"/>
    </source>
</evidence>
<evidence type="ECO:0000313" key="5">
    <source>
        <dbReference type="Proteomes" id="UP000054321"/>
    </source>
</evidence>
<evidence type="ECO:0000256" key="3">
    <source>
        <dbReference type="SAM" id="SignalP"/>
    </source>
</evidence>
<sequence>MAAPLRSGYFHSLLASLSLLLHVPVALGQGKQPSNFIWQLQDVDLYRPTGNPSLGGQNFTWCCIKAVQEAVEVQANQLVLRPGYEDWIILDNGDGNITDLVNYTDSSRFPCTAVYSPGDNNGAPIVQVPYIWLADVCPGWQVSDKTNLNGWLQPLSGFLLPAVIFCLSVPRRRKLRVPRALFSPELSRMSSYLVVIPNATFAGLMVCFDTIIWLCICFALAGPMILSGLYEALLDNRVLDFVKEKGNLDLAVDQPDDQPHAPNPDAHPPDSHPGRCQSSSIGSASEGKTGKASSCDTHTIEPQTPCKFMSRSSQQSATVSSRDSFAERCTAILSQGTDDLPASPWWHMEKLLYNIRLYDADSHMQPFSPAQASNCTDEFGMEIRCSHNGSSRLPRRRDEDLTGQMKTRLRTMLHCQYSFGSIVGAPVVFFLGGFVFALLQSLNVIGDEDVALGLAFGQWYMTIPHIAIISGLLLAGNNPNILEGVLAVKGESEDDEVSFLGIKFQLAYPSCYKVAWQWRRGPTKRKWIKQLLKTYHMTIHDGIDEDMKLLKAKTTLTSLDWFVILGLALVLMGVPYTLAFLTAFFTPVIGISCRALTITIYATVQFAHILLWLWANAGPPAKRERSTSILDFFCEGGWLDKNGFYNPTSVTGFIGHSPKFTWHALVKGVRSPEFRSVSSMWCVIWYFLYSVLCTIAVLTALGGTLMQLIGVYSADICQVTVGNWFLPFEQRPIVVISVNTAEMIHTALGT</sequence>
<gene>
    <name evidence="4" type="ORF">OIDMADRAFT_59235</name>
</gene>